<feature type="domain" description="Rad50/SbcC-type AAA" evidence="5">
    <location>
        <begin position="6"/>
        <end position="183"/>
    </location>
</feature>
<dbReference type="InterPro" id="IPR027417">
    <property type="entry name" value="P-loop_NTPase"/>
</dbReference>
<protein>
    <recommendedName>
        <fullName evidence="3">Nuclease SbcCD subunit C</fullName>
    </recommendedName>
</protein>
<keyword evidence="6" id="KW-0378">Hydrolase</keyword>
<gene>
    <name evidence="6" type="ORF">CLV35_1600</name>
</gene>
<dbReference type="AlphaFoldDB" id="A0A420XSV2"/>
<accession>A0A420XSV2</accession>
<dbReference type="InterPro" id="IPR038729">
    <property type="entry name" value="Rad50/SbcC_AAA"/>
</dbReference>
<dbReference type="PANTHER" id="PTHR32114">
    <property type="entry name" value="ABC TRANSPORTER ABCH.3"/>
    <property type="match status" value="1"/>
</dbReference>
<evidence type="ECO:0000313" key="6">
    <source>
        <dbReference type="EMBL" id="RKS77897.1"/>
    </source>
</evidence>
<sequence length="1012" mass="105436">MRLHTLRMTAFGPFAGTEEVDFDALHDAGLFLLSGPTGAGKTSILDAVVFALYGVVPGARQGAGRLRSDHASPAVTTEVRLELTCRGRRFRVTRRPAWDRPKKRGTGTVREQAGVLVEEVVCDEPVVRATRLDEAGHLLGEVLGMTAEQFCQVVLLPQGEFARFLRADAETRRAILQTLFATERFAAVEAWLAERRRESARSLADREEDLRVLLARAAQEAGAPAPEAADDPAGWLRALVLDARGRADAAGAALPAAEQAVEGARARLDAARGEAALQDAARALHGRAQRAAASRARHGQLADELARARRALPVRPLLDALARAERDLDRAAAELAARAGAAGLEGQDAPPGAGGPSLRSAAQDRLAEASRLGGLAEEEAHLPQLVASEQAERAVAADALAEHQRLVVLRDALPGLRAHARAALEAAVAAASEARRLSPLVQEAEARVAAGRERDALEAALAEARAGLLLLTDSAQDERERWLDARSARLDAMAAELAQGLVDGDACPVCGASEHPAPARAQGDAAADEDRARQAFELAEARRAQAAETVSVVTARHAAVAALAGSAGLAELQSAWRQLVAELELATEAAAGQPAAHERLLQLDEQDRTLGERLSATTARAAQAAASAQARADQLAAARERLDAARGDDPSVARRAERLRRVAALLVATAEAAEAHERQRAACSATREQAVAAVAEAAFDDLGAARAACRTSAATAELEAELRGLEQEAAALADRLAEQPYADGGLERLLAAAPPDLPGAELELAAASRALAQAGEDAALARRRSAALEQLFVTTDEALRGLAPERERHAVLASLSALAEGSGGDNTLRMRLSAYVLAARLEQVALAAGERLLRMTSGRYSLAHTAAATSGRGRAGLGLTVLDAWTGVERDPATLSGGEAFSASLALALGLADVVAAEAGGAVLETLFIDEGFGSLDDETLDEVLDVLDGLREGGRVVGLVSHVSELRARVPAQVRVAKGRDGSRVSLTGCAPSTSAGRATTSSVQGASSAA</sequence>
<evidence type="ECO:0000259" key="5">
    <source>
        <dbReference type="Pfam" id="PF13476"/>
    </source>
</evidence>
<reference evidence="6 7" key="1">
    <citation type="submission" date="2018-10" db="EMBL/GenBank/DDBJ databases">
        <title>Genomic Encyclopedia of Archaeal and Bacterial Type Strains, Phase II (KMG-II): from individual species to whole genera.</title>
        <authorList>
            <person name="Goeker M."/>
        </authorList>
    </citation>
    <scope>NUCLEOTIDE SEQUENCE [LARGE SCALE GENOMIC DNA]</scope>
    <source>
        <strain evidence="6 7">RP-AC37</strain>
    </source>
</reference>
<feature type="compositionally biased region" description="Polar residues" evidence="4">
    <location>
        <begin position="992"/>
        <end position="1012"/>
    </location>
</feature>
<comment type="subunit">
    <text evidence="2">Heterodimer of SbcC and SbcD.</text>
</comment>
<feature type="region of interest" description="Disordered" evidence="4">
    <location>
        <begin position="984"/>
        <end position="1012"/>
    </location>
</feature>
<dbReference type="PANTHER" id="PTHR32114:SF2">
    <property type="entry name" value="ABC TRANSPORTER ABCH.3"/>
    <property type="match status" value="1"/>
</dbReference>
<dbReference type="GO" id="GO:0006302">
    <property type="term" value="P:double-strand break repair"/>
    <property type="evidence" value="ECO:0007669"/>
    <property type="project" value="InterPro"/>
</dbReference>
<dbReference type="GO" id="GO:0016887">
    <property type="term" value="F:ATP hydrolysis activity"/>
    <property type="evidence" value="ECO:0007669"/>
    <property type="project" value="InterPro"/>
</dbReference>
<dbReference type="RefSeq" id="WP_121192878.1">
    <property type="nucleotide sequence ID" value="NZ_RBWV01000010.1"/>
</dbReference>
<dbReference type="SUPFAM" id="SSF52540">
    <property type="entry name" value="P-loop containing nucleoside triphosphate hydrolases"/>
    <property type="match status" value="1"/>
</dbReference>
<dbReference type="Proteomes" id="UP000281955">
    <property type="component" value="Unassembled WGS sequence"/>
</dbReference>
<evidence type="ECO:0000256" key="2">
    <source>
        <dbReference type="ARBA" id="ARBA00011322"/>
    </source>
</evidence>
<keyword evidence="6" id="KW-0540">Nuclease</keyword>
<dbReference type="InParanoid" id="A0A420XSV2"/>
<evidence type="ECO:0000256" key="4">
    <source>
        <dbReference type="SAM" id="MobiDB-lite"/>
    </source>
</evidence>
<dbReference type="Pfam" id="PF13558">
    <property type="entry name" value="SbcC_Walker_B"/>
    <property type="match status" value="1"/>
</dbReference>
<comment type="similarity">
    <text evidence="1">Belongs to the SMC family. SbcC subfamily.</text>
</comment>
<organism evidence="6 7">
    <name type="scientific">Motilibacter peucedani</name>
    <dbReference type="NCBI Taxonomy" id="598650"/>
    <lineage>
        <taxon>Bacteria</taxon>
        <taxon>Bacillati</taxon>
        <taxon>Actinomycetota</taxon>
        <taxon>Actinomycetes</taxon>
        <taxon>Motilibacterales</taxon>
        <taxon>Motilibacteraceae</taxon>
        <taxon>Motilibacter</taxon>
    </lineage>
</organism>
<feature type="region of interest" description="Disordered" evidence="4">
    <location>
        <begin position="342"/>
        <end position="364"/>
    </location>
</feature>
<dbReference type="EMBL" id="RBWV01000010">
    <property type="protein sequence ID" value="RKS77897.1"/>
    <property type="molecule type" value="Genomic_DNA"/>
</dbReference>
<dbReference type="Gene3D" id="3.40.50.300">
    <property type="entry name" value="P-loop containing nucleotide triphosphate hydrolases"/>
    <property type="match status" value="2"/>
</dbReference>
<evidence type="ECO:0000313" key="7">
    <source>
        <dbReference type="Proteomes" id="UP000281955"/>
    </source>
</evidence>
<proteinExistence type="inferred from homology"/>
<keyword evidence="6" id="KW-0269">Exonuclease</keyword>
<dbReference type="OrthoDB" id="9795626at2"/>
<keyword evidence="7" id="KW-1185">Reference proteome</keyword>
<dbReference type="Pfam" id="PF13476">
    <property type="entry name" value="AAA_23"/>
    <property type="match status" value="1"/>
</dbReference>
<evidence type="ECO:0000256" key="3">
    <source>
        <dbReference type="ARBA" id="ARBA00013368"/>
    </source>
</evidence>
<dbReference type="GO" id="GO:0004527">
    <property type="term" value="F:exonuclease activity"/>
    <property type="evidence" value="ECO:0007669"/>
    <property type="project" value="UniProtKB-KW"/>
</dbReference>
<comment type="caution">
    <text evidence="6">The sequence shown here is derived from an EMBL/GenBank/DDBJ whole genome shotgun (WGS) entry which is preliminary data.</text>
</comment>
<evidence type="ECO:0000256" key="1">
    <source>
        <dbReference type="ARBA" id="ARBA00006930"/>
    </source>
</evidence>
<name>A0A420XSV2_9ACTN</name>